<feature type="compositionally biased region" description="Acidic residues" evidence="1">
    <location>
        <begin position="85"/>
        <end position="95"/>
    </location>
</feature>
<gene>
    <name evidence="2" type="ORF">FAZ15_20270</name>
</gene>
<dbReference type="EMBL" id="SUME01000011">
    <property type="protein sequence ID" value="TJZ51456.1"/>
    <property type="molecule type" value="Genomic_DNA"/>
</dbReference>
<dbReference type="Proteomes" id="UP000306808">
    <property type="component" value="Unassembled WGS sequence"/>
</dbReference>
<reference evidence="2 3" key="1">
    <citation type="submission" date="2019-04" db="EMBL/GenBank/DDBJ databases">
        <title>Sphingobacterium olei sp. nov., isolated from oil-contaminated soil.</title>
        <authorList>
            <person name="Liu B."/>
        </authorList>
    </citation>
    <scope>NUCLEOTIDE SEQUENCE [LARGE SCALE GENOMIC DNA]</scope>
    <source>
        <strain evidence="2 3">HAL-9</strain>
    </source>
</reference>
<protein>
    <submittedName>
        <fullName evidence="2">Uncharacterized protein</fullName>
    </submittedName>
</protein>
<feature type="compositionally biased region" description="Acidic residues" evidence="1">
    <location>
        <begin position="62"/>
        <end position="78"/>
    </location>
</feature>
<feature type="compositionally biased region" description="Polar residues" evidence="1">
    <location>
        <begin position="17"/>
        <end position="26"/>
    </location>
</feature>
<feature type="compositionally biased region" description="Basic and acidic residues" evidence="1">
    <location>
        <begin position="96"/>
        <end position="106"/>
    </location>
</feature>
<comment type="caution">
    <text evidence="2">The sequence shown here is derived from an EMBL/GenBank/DDBJ whole genome shotgun (WGS) entry which is preliminary data.</text>
</comment>
<evidence type="ECO:0000313" key="3">
    <source>
        <dbReference type="Proteomes" id="UP000306808"/>
    </source>
</evidence>
<proteinExistence type="predicted"/>
<dbReference type="RefSeq" id="WP_136903196.1">
    <property type="nucleotide sequence ID" value="NZ_SUME01000011.1"/>
</dbReference>
<name>A0A4U0NC29_9SPHI</name>
<feature type="region of interest" description="Disordered" evidence="1">
    <location>
        <begin position="17"/>
        <end position="116"/>
    </location>
</feature>
<evidence type="ECO:0000313" key="2">
    <source>
        <dbReference type="EMBL" id="TJZ51456.1"/>
    </source>
</evidence>
<dbReference type="AlphaFoldDB" id="A0A4U0NC29"/>
<keyword evidence="3" id="KW-1185">Reference proteome</keyword>
<evidence type="ECO:0000256" key="1">
    <source>
        <dbReference type="SAM" id="MobiDB-lite"/>
    </source>
</evidence>
<sequence length="116" mass="12954">MKNNTYTSPQILLVLNIAQQRQTGPSDQEIKNPDEGAPQETNPEVPDKLKNIETGEGTPPDLPEEEIEEPDPESPEIEEPIREQEIEDQEADDIIESDRPGIHPDTDPGGNDDEIF</sequence>
<accession>A0A4U0NC29</accession>
<organism evidence="2 3">
    <name type="scientific">Sphingobacterium olei</name>
    <dbReference type="NCBI Taxonomy" id="2571155"/>
    <lineage>
        <taxon>Bacteria</taxon>
        <taxon>Pseudomonadati</taxon>
        <taxon>Bacteroidota</taxon>
        <taxon>Sphingobacteriia</taxon>
        <taxon>Sphingobacteriales</taxon>
        <taxon>Sphingobacteriaceae</taxon>
        <taxon>Sphingobacterium</taxon>
    </lineage>
</organism>
<dbReference type="OrthoDB" id="9847765at2"/>